<accession>A0A9Q8X231</accession>
<keyword evidence="3" id="KW-1185">Reference proteome</keyword>
<reference evidence="2" key="1">
    <citation type="submission" date="2022-05" db="EMBL/GenBank/DDBJ databases">
        <title>Single-amplified genomics reveal most streamlined microbe among free-living bacteria.</title>
        <authorList>
            <person name="Roda-Garcia J."/>
            <person name="Haro-Moreno J.M."/>
            <person name="Rodriguez-Valera F."/>
            <person name="Almagro-Moreno S."/>
            <person name="Lopez-Perez M."/>
        </authorList>
    </citation>
    <scope>NUCLEOTIDE SEQUENCE</scope>
    <source>
        <strain evidence="2">TMED112-D2-2</strain>
    </source>
</reference>
<dbReference type="AlphaFoldDB" id="A0A9Q8X231"/>
<keyword evidence="1" id="KW-0812">Transmembrane</keyword>
<dbReference type="EMBL" id="CP097966">
    <property type="protein sequence ID" value="URQ63275.1"/>
    <property type="molecule type" value="Genomic_DNA"/>
</dbReference>
<keyword evidence="1" id="KW-0472">Membrane</keyword>
<gene>
    <name evidence="2" type="ORF">M9B40_00480</name>
</gene>
<organism evidence="2 3">
    <name type="scientific">SAR86 cluster bacterium</name>
    <dbReference type="NCBI Taxonomy" id="2030880"/>
    <lineage>
        <taxon>Bacteria</taxon>
        <taxon>Pseudomonadati</taxon>
        <taxon>Pseudomonadota</taxon>
        <taxon>Gammaproteobacteria</taxon>
        <taxon>SAR86 cluster</taxon>
    </lineage>
</organism>
<evidence type="ECO:0000313" key="3">
    <source>
        <dbReference type="Proteomes" id="UP001056381"/>
    </source>
</evidence>
<protein>
    <submittedName>
        <fullName evidence="2">Uncharacterized protein</fullName>
    </submittedName>
</protein>
<name>A0A9Q8X231_9GAMM</name>
<sequence length="58" mass="6636">MDKYLDMINVKIDVVFSFIEKVSMFCFDKLSDLLELAYSWVVAIAIVLLLIMAIGLSF</sequence>
<evidence type="ECO:0000313" key="2">
    <source>
        <dbReference type="EMBL" id="URQ63275.1"/>
    </source>
</evidence>
<feature type="transmembrane region" description="Helical" evidence="1">
    <location>
        <begin position="37"/>
        <end position="56"/>
    </location>
</feature>
<proteinExistence type="predicted"/>
<evidence type="ECO:0000256" key="1">
    <source>
        <dbReference type="SAM" id="Phobius"/>
    </source>
</evidence>
<dbReference type="Proteomes" id="UP001056381">
    <property type="component" value="Chromosome"/>
</dbReference>
<keyword evidence="1" id="KW-1133">Transmembrane helix</keyword>